<protein>
    <recommendedName>
        <fullName evidence="3">ABC transporter domain-containing protein</fullName>
    </recommendedName>
</protein>
<dbReference type="SUPFAM" id="SSF52540">
    <property type="entry name" value="P-loop containing nucleoside triphosphate hydrolases"/>
    <property type="match status" value="2"/>
</dbReference>
<dbReference type="InterPro" id="IPR017871">
    <property type="entry name" value="ABC_transporter-like_CS"/>
</dbReference>
<dbReference type="GO" id="GO:0005524">
    <property type="term" value="F:ATP binding"/>
    <property type="evidence" value="ECO:0007669"/>
    <property type="project" value="UniProtKB-KW"/>
</dbReference>
<dbReference type="PANTHER" id="PTHR43038">
    <property type="entry name" value="ATP-BINDING CASSETTE, SUB-FAMILY H, MEMBER 1"/>
    <property type="match status" value="1"/>
</dbReference>
<evidence type="ECO:0000256" key="1">
    <source>
        <dbReference type="ARBA" id="ARBA00022741"/>
    </source>
</evidence>
<dbReference type="Proteomes" id="UP000187408">
    <property type="component" value="Unassembled WGS sequence"/>
</dbReference>
<accession>A0A1R1MMY4</accession>
<name>A0A1R1MMY4_9BACT</name>
<proteinExistence type="predicted"/>
<dbReference type="STRING" id="1914305.BLW93_01410"/>
<feature type="domain" description="ABC transporter" evidence="3">
    <location>
        <begin position="4"/>
        <end position="240"/>
    </location>
</feature>
<dbReference type="PROSITE" id="PS50893">
    <property type="entry name" value="ABC_TRANSPORTER_2"/>
    <property type="match status" value="2"/>
</dbReference>
<dbReference type="Gene3D" id="3.40.50.300">
    <property type="entry name" value="P-loop containing nucleotide triphosphate hydrolases"/>
    <property type="match status" value="2"/>
</dbReference>
<gene>
    <name evidence="4" type="ORF">BLW93_01410</name>
</gene>
<evidence type="ECO:0000256" key="2">
    <source>
        <dbReference type="ARBA" id="ARBA00022840"/>
    </source>
</evidence>
<dbReference type="PROSITE" id="PS00211">
    <property type="entry name" value="ABC_TRANSPORTER_1"/>
    <property type="match status" value="1"/>
</dbReference>
<dbReference type="SMART" id="SM00382">
    <property type="entry name" value="AAA"/>
    <property type="match status" value="2"/>
</dbReference>
<dbReference type="InterPro" id="IPR003439">
    <property type="entry name" value="ABC_transporter-like_ATP-bd"/>
</dbReference>
<dbReference type="InterPro" id="IPR027417">
    <property type="entry name" value="P-loop_NTPase"/>
</dbReference>
<dbReference type="AlphaFoldDB" id="A0A1R1MMY4"/>
<dbReference type="CDD" id="cd03230">
    <property type="entry name" value="ABC_DR_subfamily_A"/>
    <property type="match status" value="1"/>
</dbReference>
<dbReference type="GO" id="GO:0016887">
    <property type="term" value="F:ATP hydrolysis activity"/>
    <property type="evidence" value="ECO:0007669"/>
    <property type="project" value="InterPro"/>
</dbReference>
<dbReference type="RefSeq" id="WP_076712332.1">
    <property type="nucleotide sequence ID" value="NZ_MOEN01000003.1"/>
</dbReference>
<comment type="caution">
    <text evidence="4">The sequence shown here is derived from an EMBL/GenBank/DDBJ whole genome shotgun (WGS) entry which is preliminary data.</text>
</comment>
<evidence type="ECO:0000313" key="4">
    <source>
        <dbReference type="EMBL" id="OMH41175.1"/>
    </source>
</evidence>
<keyword evidence="5" id="KW-1185">Reference proteome</keyword>
<reference evidence="4 5" key="1">
    <citation type="submission" date="2016-10" db="EMBL/GenBank/DDBJ databases">
        <title>Genome sequence of a sulfur-reducing bacterium Desulfurobacterium indicum K6013.</title>
        <authorList>
            <person name="Cao J."/>
            <person name="Shao Z."/>
            <person name="Alain K."/>
            <person name="Jebbar M."/>
        </authorList>
    </citation>
    <scope>NUCLEOTIDE SEQUENCE [LARGE SCALE GENOMIC DNA]</scope>
    <source>
        <strain evidence="4 5">K6013</strain>
    </source>
</reference>
<evidence type="ECO:0000259" key="3">
    <source>
        <dbReference type="PROSITE" id="PS50893"/>
    </source>
</evidence>
<dbReference type="OrthoDB" id="9805514at2"/>
<dbReference type="EMBL" id="MOEN01000003">
    <property type="protein sequence ID" value="OMH41175.1"/>
    <property type="molecule type" value="Genomic_DNA"/>
</dbReference>
<keyword evidence="1" id="KW-0547">Nucleotide-binding</keyword>
<keyword evidence="2" id="KW-0067">ATP-binding</keyword>
<evidence type="ECO:0000313" key="5">
    <source>
        <dbReference type="Proteomes" id="UP000187408"/>
    </source>
</evidence>
<dbReference type="Pfam" id="PF00005">
    <property type="entry name" value="ABC_tran"/>
    <property type="match status" value="2"/>
</dbReference>
<dbReference type="InterPro" id="IPR003593">
    <property type="entry name" value="AAA+_ATPase"/>
</dbReference>
<organism evidence="4 5">
    <name type="scientific">Desulfurobacterium indicum</name>
    <dbReference type="NCBI Taxonomy" id="1914305"/>
    <lineage>
        <taxon>Bacteria</taxon>
        <taxon>Pseudomonadati</taxon>
        <taxon>Aquificota</taxon>
        <taxon>Aquificia</taxon>
        <taxon>Desulfurobacteriales</taxon>
        <taxon>Desulfurobacteriaceae</taxon>
        <taxon>Desulfurobacterium</taxon>
    </lineage>
</organism>
<sequence length="617" mass="69661">MNVVDVRNLRKTYNKGKIVAVDGISFSVKKQDIYIFVGPDGAGKSSTLKTIAGVLEYDDGEVRLFGIDIKDDRVAEKLKDKIAFMPQGLGLNLYHTLSVEENIDFFADLHDVPEDVREQRKNLLLKTTGLLPFRKREAGKLSGGMMQKLGICCSLIHTPEIIILDEPTTGVDPVSRRELWKLIYNFVKDEGITAVISTSYLDEAERSTVLSIMKNGKIIVTANPEELFEEELTVYEAEGEDVEKAYEIAWRFYKIPRLKGSVLRFVTDKEPVELKSLRLKLKKVEPGVEDVFLLKTGLKRVVLKPFFFIDFPVPEDAIVVKDLVKKFGDFTAVDHISFTVKKGEIFGLLGPNGAGKTTLIKVMTGLYNPTSGVCEIAGMRGEKIKTVIGYMSQKFSLYADLTVYENLFLWGKIYNLATDVLKERIEESISLVGLEKYRDTIVEDLPLGIKQRLALMCAVIHGPAVLFLDEPTSGVDPAERDAFWQIIRFLAREIGVTIIVTTHYMDEAEYCDRILLMNRGKMIAFGTPPYLKSETLKKIGKIYEVKTENPFSDVDKLLANGFNAVLYGRRIRIYSRISLNSEDLKKAGVNVVYMKEAPISMEDVFVYAVREHEFTED</sequence>
<dbReference type="PANTHER" id="PTHR43038:SF3">
    <property type="entry name" value="ABC TRANSPORTER G FAMILY MEMBER 20 ISOFORM X1"/>
    <property type="match status" value="1"/>
</dbReference>
<feature type="domain" description="ABC transporter" evidence="3">
    <location>
        <begin position="318"/>
        <end position="544"/>
    </location>
</feature>